<proteinExistence type="inferred from homology"/>
<dbReference type="Proteomes" id="UP001305746">
    <property type="component" value="Unassembled WGS sequence"/>
</dbReference>
<comment type="similarity">
    <text evidence="2">Belongs to the purine-cytosine permease (2.A.39) family.</text>
</comment>
<protein>
    <submittedName>
        <fullName evidence="8">Cytosine permease</fullName>
    </submittedName>
</protein>
<feature type="transmembrane region" description="Helical" evidence="7">
    <location>
        <begin position="65"/>
        <end position="88"/>
    </location>
</feature>
<keyword evidence="4 7" id="KW-1133">Transmembrane helix</keyword>
<dbReference type="Gene3D" id="1.10.4160.10">
    <property type="entry name" value="Hydantoin permease"/>
    <property type="match status" value="1"/>
</dbReference>
<dbReference type="NCBIfam" id="NF008241">
    <property type="entry name" value="PRK11017.1"/>
    <property type="match status" value="1"/>
</dbReference>
<organism evidence="8 9">
    <name type="scientific">Marinobacter qingdaonensis</name>
    <dbReference type="NCBI Taxonomy" id="3108486"/>
    <lineage>
        <taxon>Bacteria</taxon>
        <taxon>Pseudomonadati</taxon>
        <taxon>Pseudomonadota</taxon>
        <taxon>Gammaproteobacteria</taxon>
        <taxon>Pseudomonadales</taxon>
        <taxon>Marinobacteraceae</taxon>
        <taxon>Marinobacter</taxon>
    </lineage>
</organism>
<dbReference type="RefSeq" id="WP_322855537.1">
    <property type="nucleotide sequence ID" value="NZ_JAYDCJ010000003.1"/>
</dbReference>
<feature type="transmembrane region" description="Helical" evidence="7">
    <location>
        <begin position="146"/>
        <end position="166"/>
    </location>
</feature>
<evidence type="ECO:0000256" key="6">
    <source>
        <dbReference type="SAM" id="MobiDB-lite"/>
    </source>
</evidence>
<evidence type="ECO:0000256" key="2">
    <source>
        <dbReference type="ARBA" id="ARBA00008974"/>
    </source>
</evidence>
<dbReference type="PANTHER" id="PTHR30569:SF0">
    <property type="entry name" value="CYTOSINE PERMEASE"/>
    <property type="match status" value="1"/>
</dbReference>
<dbReference type="EMBL" id="JAYDCJ010000003">
    <property type="protein sequence ID" value="MEA1081060.1"/>
    <property type="molecule type" value="Genomic_DNA"/>
</dbReference>
<name>A0ABU5NZ23_9GAMM</name>
<dbReference type="Pfam" id="PF02133">
    <property type="entry name" value="Transp_cyt_pur"/>
    <property type="match status" value="1"/>
</dbReference>
<evidence type="ECO:0000256" key="7">
    <source>
        <dbReference type="SAM" id="Phobius"/>
    </source>
</evidence>
<feature type="transmembrane region" description="Helical" evidence="7">
    <location>
        <begin position="240"/>
        <end position="265"/>
    </location>
</feature>
<feature type="transmembrane region" description="Helical" evidence="7">
    <location>
        <begin position="271"/>
        <end position="293"/>
    </location>
</feature>
<feature type="transmembrane region" description="Helical" evidence="7">
    <location>
        <begin position="207"/>
        <end position="228"/>
    </location>
</feature>
<comment type="subcellular location">
    <subcellularLocation>
        <location evidence="1">Membrane</location>
        <topology evidence="1">Multi-pass membrane protein</topology>
    </subcellularLocation>
</comment>
<feature type="transmembrane region" description="Helical" evidence="7">
    <location>
        <begin position="178"/>
        <end position="201"/>
    </location>
</feature>
<evidence type="ECO:0000313" key="8">
    <source>
        <dbReference type="EMBL" id="MEA1081060.1"/>
    </source>
</evidence>
<sequence length="435" mass="46089">MTAHPNAHPDSHPIPQEQDYPLSPVPMDQRKSVWSMGLILLGFTFFTATMWAGGSVGVSFDFTTMLLVLAVGNLLLGLYAAALGYIAAKTGLNTALMSRFTFGELGSKLSDVILGFTQIGWYAWGTATMAILLVKLTGLPESLTTPLMVLFGFGFCVTAFIGYRGLEWLSRIAVPAMIILVAVSMSIATDAAGGLSGLLAITPTDDMTVAAAITLVFGTFVSGGTQATNWTRFAKSGRTAVIATLLAFFLGNGLMTLIGAFGALVYQQADIVDIMVAQGLATLGILMLFLNLWTTQDNTVYNFAVAGCNLLRTRRRKMVTVAGAAIGTLLAVMGMYEWLIPFLVLLGTFIPPIGGVIMASYFVGYRQRYPDVTTATLPAFNAPGLAAYVIGSAVAYTSPWIAPIVGVLVAATAYSAILVVSQAVRERRAQVLGAL</sequence>
<feature type="transmembrane region" description="Helical" evidence="7">
    <location>
        <begin position="342"/>
        <end position="363"/>
    </location>
</feature>
<feature type="region of interest" description="Disordered" evidence="6">
    <location>
        <begin position="1"/>
        <end position="21"/>
    </location>
</feature>
<feature type="transmembrane region" description="Helical" evidence="7">
    <location>
        <begin position="400"/>
        <end position="420"/>
    </location>
</feature>
<keyword evidence="3 7" id="KW-0812">Transmembrane</keyword>
<feature type="transmembrane region" description="Helical" evidence="7">
    <location>
        <begin position="33"/>
        <end position="53"/>
    </location>
</feature>
<feature type="transmembrane region" description="Helical" evidence="7">
    <location>
        <begin position="318"/>
        <end position="336"/>
    </location>
</feature>
<dbReference type="PANTHER" id="PTHR30569">
    <property type="entry name" value="CYTOSINE TRANSPORTER CODB"/>
    <property type="match status" value="1"/>
</dbReference>
<gene>
    <name evidence="8" type="primary">codB</name>
    <name evidence="8" type="ORF">U5822_10290</name>
</gene>
<evidence type="ECO:0000256" key="3">
    <source>
        <dbReference type="ARBA" id="ARBA00022692"/>
    </source>
</evidence>
<dbReference type="CDD" id="cd11484">
    <property type="entry name" value="SLC-NCS1sbd_CobB-like"/>
    <property type="match status" value="1"/>
</dbReference>
<feature type="transmembrane region" description="Helical" evidence="7">
    <location>
        <begin position="375"/>
        <end position="394"/>
    </location>
</feature>
<keyword evidence="5 7" id="KW-0472">Membrane</keyword>
<evidence type="ECO:0000313" key="9">
    <source>
        <dbReference type="Proteomes" id="UP001305746"/>
    </source>
</evidence>
<evidence type="ECO:0000256" key="1">
    <source>
        <dbReference type="ARBA" id="ARBA00004141"/>
    </source>
</evidence>
<evidence type="ECO:0000256" key="5">
    <source>
        <dbReference type="ARBA" id="ARBA00023136"/>
    </source>
</evidence>
<dbReference type="InterPro" id="IPR030191">
    <property type="entry name" value="CodB"/>
</dbReference>
<keyword evidence="9" id="KW-1185">Reference proteome</keyword>
<accession>A0ABU5NZ23</accession>
<dbReference type="InterPro" id="IPR001248">
    <property type="entry name" value="Pur-cyt_permease"/>
</dbReference>
<comment type="caution">
    <text evidence="8">The sequence shown here is derived from an EMBL/GenBank/DDBJ whole genome shotgun (WGS) entry which is preliminary data.</text>
</comment>
<reference evidence="8 9" key="1">
    <citation type="submission" date="2023-12" db="EMBL/GenBank/DDBJ databases">
        <title>Marinobacter qingdaonensis sp. nov., isolated from the intertidal sediment of Qingdao, PR China.</title>
        <authorList>
            <person name="Li Y."/>
        </authorList>
    </citation>
    <scope>NUCLEOTIDE SEQUENCE [LARGE SCALE GENOMIC DNA]</scope>
    <source>
        <strain evidence="8 9">ASW11-75</strain>
    </source>
</reference>
<evidence type="ECO:0000256" key="4">
    <source>
        <dbReference type="ARBA" id="ARBA00022989"/>
    </source>
</evidence>
<feature type="transmembrane region" description="Helical" evidence="7">
    <location>
        <begin position="109"/>
        <end position="134"/>
    </location>
</feature>